<dbReference type="EMBL" id="JACIDK010000005">
    <property type="protein sequence ID" value="MBB3892569.1"/>
    <property type="molecule type" value="Genomic_DNA"/>
</dbReference>
<accession>A0A840A3N1</accession>
<gene>
    <name evidence="1" type="ORF">GGQ61_003305</name>
</gene>
<evidence type="ECO:0008006" key="3">
    <source>
        <dbReference type="Google" id="ProtNLM"/>
    </source>
</evidence>
<reference evidence="1 2" key="1">
    <citation type="submission" date="2020-08" db="EMBL/GenBank/DDBJ databases">
        <title>Genomic Encyclopedia of Type Strains, Phase IV (KMG-IV): sequencing the most valuable type-strain genomes for metagenomic binning, comparative biology and taxonomic classification.</title>
        <authorList>
            <person name="Goeker M."/>
        </authorList>
    </citation>
    <scope>NUCLEOTIDE SEQUENCE [LARGE SCALE GENOMIC DNA]</scope>
    <source>
        <strain evidence="1 2">DSM 21793</strain>
    </source>
</reference>
<name>A0A840A3N1_9CAUL</name>
<comment type="caution">
    <text evidence="1">The sequence shown here is derived from an EMBL/GenBank/DDBJ whole genome shotgun (WGS) entry which is preliminary data.</text>
</comment>
<dbReference type="Proteomes" id="UP000530564">
    <property type="component" value="Unassembled WGS sequence"/>
</dbReference>
<organism evidence="1 2">
    <name type="scientific">Phenylobacterium haematophilum</name>
    <dbReference type="NCBI Taxonomy" id="98513"/>
    <lineage>
        <taxon>Bacteria</taxon>
        <taxon>Pseudomonadati</taxon>
        <taxon>Pseudomonadota</taxon>
        <taxon>Alphaproteobacteria</taxon>
        <taxon>Caulobacterales</taxon>
        <taxon>Caulobacteraceae</taxon>
        <taxon>Phenylobacterium</taxon>
    </lineage>
</organism>
<dbReference type="InterPro" id="IPR036390">
    <property type="entry name" value="WH_DNA-bd_sf"/>
</dbReference>
<evidence type="ECO:0000313" key="1">
    <source>
        <dbReference type="EMBL" id="MBB3892569.1"/>
    </source>
</evidence>
<dbReference type="AlphaFoldDB" id="A0A840A3N1"/>
<protein>
    <recommendedName>
        <fullName evidence="3">ASCH domain-containing protein</fullName>
    </recommendedName>
</protein>
<keyword evidence="2" id="KW-1185">Reference proteome</keyword>
<sequence>MLFKAPVLAAIAEGKVDLAFRRWRKPTVKAGGTLTTPVGVLAIDEIMIVAAETISDADAVRAGYASAAQAVAALEGEAPIHRIAFRLIGEDPRRALRLDVSDAALGEIEARLARLDARGPWTATVLDLIAAHPGVRAPDLAARLGRETVAFKTDVRKLKALGLTESLAVGYRLSPRGQALRTRRLQPGSPDAKPQA</sequence>
<proteinExistence type="predicted"/>
<dbReference type="SUPFAM" id="SSF46785">
    <property type="entry name" value="Winged helix' DNA-binding domain"/>
    <property type="match status" value="1"/>
</dbReference>
<evidence type="ECO:0000313" key="2">
    <source>
        <dbReference type="Proteomes" id="UP000530564"/>
    </source>
</evidence>
<dbReference type="RefSeq" id="WP_183775155.1">
    <property type="nucleotide sequence ID" value="NZ_JACIDK010000005.1"/>
</dbReference>